<dbReference type="PANTHER" id="PTHR11439:SF470">
    <property type="entry name" value="CYSTEINE-RICH RLK (RECEPTOR-LIKE PROTEIN KINASE) 8"/>
    <property type="match status" value="1"/>
</dbReference>
<feature type="compositionally biased region" description="Low complexity" evidence="2">
    <location>
        <begin position="244"/>
        <end position="260"/>
    </location>
</feature>
<evidence type="ECO:0000256" key="1">
    <source>
        <dbReference type="ARBA" id="ARBA00022750"/>
    </source>
</evidence>
<feature type="region of interest" description="Disordered" evidence="2">
    <location>
        <begin position="833"/>
        <end position="872"/>
    </location>
</feature>
<dbReference type="GO" id="GO:0015074">
    <property type="term" value="P:DNA integration"/>
    <property type="evidence" value="ECO:0007669"/>
    <property type="project" value="InterPro"/>
</dbReference>
<dbReference type="GO" id="GO:0003676">
    <property type="term" value="F:nucleic acid binding"/>
    <property type="evidence" value="ECO:0007669"/>
    <property type="project" value="InterPro"/>
</dbReference>
<feature type="region of interest" description="Disordered" evidence="2">
    <location>
        <begin position="293"/>
        <end position="312"/>
    </location>
</feature>
<dbReference type="GO" id="GO:0004190">
    <property type="term" value="F:aspartic-type endopeptidase activity"/>
    <property type="evidence" value="ECO:0007669"/>
    <property type="project" value="UniProtKB-KW"/>
</dbReference>
<reference evidence="4 5" key="1">
    <citation type="journal article" date="2018" name="PLoS Genet.">
        <title>Population sequencing reveals clonal diversity and ancestral inbreeding in the grapevine cultivar Chardonnay.</title>
        <authorList>
            <person name="Roach M.J."/>
            <person name="Johnson D.L."/>
            <person name="Bohlmann J."/>
            <person name="van Vuuren H.J."/>
            <person name="Jones S.J."/>
            <person name="Pretorius I.S."/>
            <person name="Schmidt S.A."/>
            <person name="Borneman A.R."/>
        </authorList>
    </citation>
    <scope>NUCLEOTIDE SEQUENCE [LARGE SCALE GENOMIC DNA]</scope>
    <source>
        <strain evidence="5">cv. Chardonnay</strain>
        <tissue evidence="4">Leaf</tissue>
    </source>
</reference>
<feature type="compositionally biased region" description="Polar residues" evidence="2">
    <location>
        <begin position="303"/>
        <end position="312"/>
    </location>
</feature>
<dbReference type="InterPro" id="IPR043502">
    <property type="entry name" value="DNA/RNA_pol_sf"/>
</dbReference>
<dbReference type="SUPFAM" id="SSF53098">
    <property type="entry name" value="Ribonuclease H-like"/>
    <property type="match status" value="1"/>
</dbReference>
<dbReference type="InterPro" id="IPR054722">
    <property type="entry name" value="PolX-like_BBD"/>
</dbReference>
<dbReference type="InterPro" id="IPR057670">
    <property type="entry name" value="SH3_retrovirus"/>
</dbReference>
<evidence type="ECO:0000313" key="5">
    <source>
        <dbReference type="Proteomes" id="UP000288805"/>
    </source>
</evidence>
<dbReference type="Pfam" id="PF25597">
    <property type="entry name" value="SH3_retrovirus"/>
    <property type="match status" value="1"/>
</dbReference>
<keyword evidence="1" id="KW-0645">Protease</keyword>
<sequence>MAKGKPPQHPFQSPMEDHSSPYFLHNGDHPSLSLVSLSLAGSGSNYHSWRRSMVTALNAKNKLGFIDGTISRPAATDLLASPWSRCNSMVISWLSNSVCKEIAESILYHETAIEIWNDLYERFHQGSGPRIFELKQKILAHTQGSADVNTYYTRLKSLWDELREFKAIPICNCGGMRVYMEDQQRETVMQFLLGLNESFAPIQAQILLMEPTPPLNKVFSLVVQEEWQRSLTTSNSPAFTTPVSSRFQAASRASSPTNSSRSRKDRPLCTHCNILGHTVDRCYKIHGYTPGFRNRPNFRPNGSRPNQMLPNSLHTNQLTLTDGSIASASPPPLTHDQHNQLLALLSLHSSSGSSASFGDSNPLQQSISNFTGILSLSPSSSTLNPSIWILDSGATHHVCTNSSMFHSIHSFSSNTVTLPTGTKIPITGIGTIHLSPHLVLEHVLYIPTFQFNLISISALTQTNCFSFDFTAHFCFIQDHSQGKLIGMGRRQGNLYLLDSSVFRSISSVFVVDNNTSAHVNKLWHFRLSHPSNVKLSVLKPHLQLQSNGNTNLSCSICPLAKQKRLPFDCHNNLSSSPFDLIHCDIWGPFHIPTHDGFRYFLTIVDDCTRNTWVHLLRAKSDVKTIFPQFFSMVKTKFGLTIKAVRSDNAPELNLSNLFTQLDVLHFFSCVETPQQNSVVERKHQHILNVARALYFQSNIPIGYWGDCVLTSVYLINRIPSPLLNNKTPFELLHHKSPSYSHLKSFGCLCYSSTLPSTRHKFSPRALPCVFLGYPFGYKGYKILDLETNRISVSRNVTFQESVFPFKLSQNNNSVASDFFSKKVLPVVPVSTPSPSFDNSTSHPNNPDSSFNDTSPHTTSHTTTRSSRVSQPPKYLSDYHCHLASSTPHFDISNSTPYPLSDVISYNKLSPSFRAFSISISTITEPTTYAEAVVVPEWQHAMRAELQALESNNTWSLCTLPPGKTAVGCKWLYRVKYHVDGSIERYKARLVAKGFTQQEGVDFFLYFFTCCQDGHCQEVFMHLPPGYHREREPLLPSNIVCKLHKSIYGLRQASRQWFAKFSGVLISEGFQQSHSDYSLFIKTAGNDFIALLVYVDDIIVASNNKIAADNLKNSLNKSFKLKDLGNLKYFLGLEVARSAKGILINQRKYALELLSETGYLGCKPAKTPMQPNMQLSQDDGELLTDPNMYRRLIGKLIYLTITRPDLTYSVNKLSQFLSQPRRPHLQAVYRILQYIKGSPGKGIFFSASSSLQLKAFSDSDWAACPDSRKSVTGFCIFLRDSLISWKSKKQRTVSRSSAEAEYRAMAHVTCELTWLIALLKDLGIPHTQPALLYCDNQAALHIAANPVFHERTKHIEIDCHIVREKIQTSMLKTLHVASQHQLADILTKPLFPDQFNSLIDKMGMYNIYIPS</sequence>
<keyword evidence="1" id="KW-0378">Hydrolase</keyword>
<evidence type="ECO:0000256" key="2">
    <source>
        <dbReference type="SAM" id="MobiDB-lite"/>
    </source>
</evidence>
<dbReference type="InterPro" id="IPR025724">
    <property type="entry name" value="GAG-pre-integrase_dom"/>
</dbReference>
<evidence type="ECO:0000259" key="3">
    <source>
        <dbReference type="PROSITE" id="PS50994"/>
    </source>
</evidence>
<dbReference type="Pfam" id="PF13976">
    <property type="entry name" value="gag_pre-integrs"/>
    <property type="match status" value="1"/>
</dbReference>
<dbReference type="InterPro" id="IPR036397">
    <property type="entry name" value="RNaseH_sf"/>
</dbReference>
<name>A0A438HDI8_VITVI</name>
<dbReference type="PANTHER" id="PTHR11439">
    <property type="entry name" value="GAG-POL-RELATED RETROTRANSPOSON"/>
    <property type="match status" value="1"/>
</dbReference>
<organism evidence="4 5">
    <name type="scientific">Vitis vinifera</name>
    <name type="common">Grape</name>
    <dbReference type="NCBI Taxonomy" id="29760"/>
    <lineage>
        <taxon>Eukaryota</taxon>
        <taxon>Viridiplantae</taxon>
        <taxon>Streptophyta</taxon>
        <taxon>Embryophyta</taxon>
        <taxon>Tracheophyta</taxon>
        <taxon>Spermatophyta</taxon>
        <taxon>Magnoliopsida</taxon>
        <taxon>eudicotyledons</taxon>
        <taxon>Gunneridae</taxon>
        <taxon>Pentapetalae</taxon>
        <taxon>rosids</taxon>
        <taxon>Vitales</taxon>
        <taxon>Vitaceae</taxon>
        <taxon>Viteae</taxon>
        <taxon>Vitis</taxon>
    </lineage>
</organism>
<dbReference type="InterPro" id="IPR029472">
    <property type="entry name" value="Copia-like_N"/>
</dbReference>
<gene>
    <name evidence="4" type="primary">POLX_2781</name>
    <name evidence="4" type="ORF">CK203_046265</name>
</gene>
<evidence type="ECO:0000313" key="4">
    <source>
        <dbReference type="EMBL" id="RVW82526.1"/>
    </source>
</evidence>
<feature type="domain" description="Integrase catalytic" evidence="3">
    <location>
        <begin position="573"/>
        <end position="736"/>
    </location>
</feature>
<feature type="region of interest" description="Disordered" evidence="2">
    <location>
        <begin position="242"/>
        <end position="267"/>
    </location>
</feature>
<dbReference type="SUPFAM" id="SSF56672">
    <property type="entry name" value="DNA/RNA polymerases"/>
    <property type="match status" value="1"/>
</dbReference>
<dbReference type="CDD" id="cd09272">
    <property type="entry name" value="RNase_HI_RT_Ty1"/>
    <property type="match status" value="1"/>
</dbReference>
<dbReference type="Proteomes" id="UP000288805">
    <property type="component" value="Unassembled WGS sequence"/>
</dbReference>
<dbReference type="Pfam" id="PF22936">
    <property type="entry name" value="Pol_BBD"/>
    <property type="match status" value="1"/>
</dbReference>
<dbReference type="Gene3D" id="3.30.420.10">
    <property type="entry name" value="Ribonuclease H-like superfamily/Ribonuclease H"/>
    <property type="match status" value="1"/>
</dbReference>
<dbReference type="Pfam" id="PF07727">
    <property type="entry name" value="RVT_2"/>
    <property type="match status" value="2"/>
</dbReference>
<dbReference type="InterPro" id="IPR012337">
    <property type="entry name" value="RNaseH-like_sf"/>
</dbReference>
<accession>A0A438HDI8</accession>
<dbReference type="EMBL" id="QGNW01000239">
    <property type="protein sequence ID" value="RVW82526.1"/>
    <property type="molecule type" value="Genomic_DNA"/>
</dbReference>
<dbReference type="Pfam" id="PF14244">
    <property type="entry name" value="Retrotran_gag_3"/>
    <property type="match status" value="1"/>
</dbReference>
<feature type="compositionally biased region" description="Polar residues" evidence="2">
    <location>
        <begin position="836"/>
        <end position="852"/>
    </location>
</feature>
<dbReference type="Pfam" id="PF00665">
    <property type="entry name" value="rve"/>
    <property type="match status" value="1"/>
</dbReference>
<feature type="compositionally biased region" description="Low complexity" evidence="2">
    <location>
        <begin position="853"/>
        <end position="867"/>
    </location>
</feature>
<dbReference type="InterPro" id="IPR013103">
    <property type="entry name" value="RVT_2"/>
</dbReference>
<keyword evidence="1" id="KW-0064">Aspartyl protease</keyword>
<dbReference type="InterPro" id="IPR001584">
    <property type="entry name" value="Integrase_cat-core"/>
</dbReference>
<dbReference type="PROSITE" id="PS50994">
    <property type="entry name" value="INTEGRASE"/>
    <property type="match status" value="1"/>
</dbReference>
<proteinExistence type="predicted"/>
<comment type="caution">
    <text evidence="4">The sequence shown here is derived from an EMBL/GenBank/DDBJ whole genome shotgun (WGS) entry which is preliminary data.</text>
</comment>
<protein>
    <submittedName>
        <fullName evidence="4">Retrovirus-related Pol polyprotein from transposon TNT 1-94</fullName>
    </submittedName>
</protein>